<proteinExistence type="predicted"/>
<dbReference type="RefSeq" id="WP_023571691.1">
    <property type="nucleotide sequence ID" value="NZ_AVBI01000019.1"/>
</dbReference>
<evidence type="ECO:0000313" key="2">
    <source>
        <dbReference type="Proteomes" id="UP000319848"/>
    </source>
</evidence>
<dbReference type="Proteomes" id="UP000319848">
    <property type="component" value="Unassembled WGS sequence"/>
</dbReference>
<reference evidence="1 2" key="1">
    <citation type="journal article" date="2015" name="Stand. Genomic Sci.">
        <title>Genomic Encyclopedia of Bacterial and Archaeal Type Strains, Phase III: the genomes of soil and plant-associated and newly described type strains.</title>
        <authorList>
            <person name="Whitman W.B."/>
            <person name="Woyke T."/>
            <person name="Klenk H.P."/>
            <person name="Zhou Y."/>
            <person name="Lilburn T.G."/>
            <person name="Beck B.J."/>
            <person name="De Vos P."/>
            <person name="Vandamme P."/>
            <person name="Eisen J.A."/>
            <person name="Garrity G."/>
            <person name="Hugenholtz P."/>
            <person name="Kyrpides N.C."/>
        </authorList>
    </citation>
    <scope>NUCLEOTIDE SEQUENCE [LARGE SCALE GENOMIC DNA]</scope>
    <source>
        <strain evidence="1 2">CGMCC 1.7270</strain>
    </source>
</reference>
<organism evidence="1 2">
    <name type="scientific">Flavobacterium cauense R2A-7</name>
    <dbReference type="NCBI Taxonomy" id="1341154"/>
    <lineage>
        <taxon>Bacteria</taxon>
        <taxon>Pseudomonadati</taxon>
        <taxon>Bacteroidota</taxon>
        <taxon>Flavobacteriia</taxon>
        <taxon>Flavobacteriales</taxon>
        <taxon>Flavobacteriaceae</taxon>
        <taxon>Flavobacterium</taxon>
    </lineage>
</organism>
<gene>
    <name evidence="1" type="ORF">IP98_00142</name>
</gene>
<dbReference type="STRING" id="1341154.FCR2A7T_25980"/>
<accession>V6S499</accession>
<dbReference type="EMBL" id="VLKQ01000001">
    <property type="protein sequence ID" value="TWI15154.1"/>
    <property type="molecule type" value="Genomic_DNA"/>
</dbReference>
<sequence length="195" mass="23217">MKSEITQQEVTDFWIRVYFDTTSGLEIAAIKRAYRDLSRTLINFPKDENKKSSFREKWLIALLPKIEEVRSKEFIDFVEFTIWHQSACYALRTANDEYHLTQGQAQKWINMTLKYLFAMGESRVKGITKNYHHFHVPIDSIIMDKFQGFGIPKLEMPWSKIKDYDTYYSYQQLVRDTFKGKIPLDVEFKLFNQIG</sequence>
<evidence type="ECO:0000313" key="1">
    <source>
        <dbReference type="EMBL" id="TWI15154.1"/>
    </source>
</evidence>
<dbReference type="AlphaFoldDB" id="V6S499"/>
<protein>
    <submittedName>
        <fullName evidence="1">Uncharacterized protein</fullName>
    </submittedName>
</protein>
<keyword evidence="2" id="KW-1185">Reference proteome</keyword>
<comment type="caution">
    <text evidence="1">The sequence shown here is derived from an EMBL/GenBank/DDBJ whole genome shotgun (WGS) entry which is preliminary data.</text>
</comment>
<dbReference type="OrthoDB" id="2052817at2"/>
<name>V6S499_9FLAO</name>